<comment type="catalytic activity">
    <reaction evidence="2">
        <text>N-formylmethanofuran + 2 oxidized [2Fe-2S]-[ferredoxin] + H2O = methanofuran + 2 reduced [2Fe-2S]-[ferredoxin] + CO2 + H(+)</text>
        <dbReference type="Rhea" id="RHEA:19841"/>
        <dbReference type="Rhea" id="RHEA-COMP:10000"/>
        <dbReference type="Rhea" id="RHEA-COMP:10001"/>
        <dbReference type="ChEBI" id="CHEBI:15377"/>
        <dbReference type="ChEBI" id="CHEBI:15378"/>
        <dbReference type="ChEBI" id="CHEBI:16526"/>
        <dbReference type="ChEBI" id="CHEBI:33737"/>
        <dbReference type="ChEBI" id="CHEBI:33738"/>
        <dbReference type="ChEBI" id="CHEBI:57727"/>
        <dbReference type="ChEBI" id="CHEBI:58151"/>
    </reaction>
</comment>
<dbReference type="AlphaFoldDB" id="C9RG69"/>
<dbReference type="Gene3D" id="3.40.50.740">
    <property type="match status" value="1"/>
</dbReference>
<accession>C9RG69</accession>
<keyword evidence="2" id="KW-0484">Methanogenesis</keyword>
<evidence type="ECO:0000259" key="3">
    <source>
        <dbReference type="Pfam" id="PF00384"/>
    </source>
</evidence>
<dbReference type="Gene3D" id="3.40.228.10">
    <property type="entry name" value="Dimethylsulfoxide Reductase, domain 2"/>
    <property type="match status" value="2"/>
</dbReference>
<dbReference type="GO" id="GO:0022904">
    <property type="term" value="P:respiratory electron transport chain"/>
    <property type="evidence" value="ECO:0007669"/>
    <property type="project" value="TreeGrafter"/>
</dbReference>
<dbReference type="InterPro" id="IPR006656">
    <property type="entry name" value="Mopterin_OxRdtase"/>
</dbReference>
<dbReference type="GO" id="GO:0018493">
    <property type="term" value="F:formylmethanofuran dehydrogenase activity"/>
    <property type="evidence" value="ECO:0007669"/>
    <property type="project" value="UniProtKB-UniRule"/>
</dbReference>
<keyword evidence="1 2" id="KW-0560">Oxidoreductase</keyword>
<dbReference type="Pfam" id="PF00384">
    <property type="entry name" value="Molybdopterin"/>
    <property type="match status" value="1"/>
</dbReference>
<dbReference type="PIRSF" id="PIRSF005646">
    <property type="entry name" value="FwdB"/>
    <property type="match status" value="1"/>
</dbReference>
<dbReference type="GO" id="GO:0003954">
    <property type="term" value="F:NADH dehydrogenase activity"/>
    <property type="evidence" value="ECO:0007669"/>
    <property type="project" value="TreeGrafter"/>
</dbReference>
<dbReference type="NCBIfam" id="TIGR03129">
    <property type="entry name" value="one_C_dehyd_B"/>
    <property type="match status" value="1"/>
</dbReference>
<evidence type="ECO:0000256" key="2">
    <source>
        <dbReference type="PIRNR" id="PIRNR005646"/>
    </source>
</evidence>
<name>C9RG69_METVM</name>
<dbReference type="EMBL" id="CP001787">
    <property type="protein sequence ID" value="ACX72571.1"/>
    <property type="molecule type" value="Genomic_DNA"/>
</dbReference>
<evidence type="ECO:0000256" key="1">
    <source>
        <dbReference type="ARBA" id="ARBA00023002"/>
    </source>
</evidence>
<dbReference type="HOGENOM" id="CLU_034348_0_0_2"/>
<organism evidence="4 5">
    <name type="scientific">Methanocaldococcus vulcanius (strain ATCC 700851 / DSM 12094 / M7)</name>
    <name type="common">Methanococcus vulcanius</name>
    <dbReference type="NCBI Taxonomy" id="579137"/>
    <lineage>
        <taxon>Archaea</taxon>
        <taxon>Methanobacteriati</taxon>
        <taxon>Methanobacteriota</taxon>
        <taxon>Methanomada group</taxon>
        <taxon>Methanococci</taxon>
        <taxon>Methanococcales</taxon>
        <taxon>Methanocaldococcaceae</taxon>
        <taxon>Methanocaldococcus</taxon>
    </lineage>
</organism>
<protein>
    <recommendedName>
        <fullName evidence="2">formylmethanofuran dehydrogenase subunit B</fullName>
        <ecNumber evidence="2">1.2.7.12</ecNumber>
    </recommendedName>
</protein>
<keyword evidence="5" id="KW-1185">Reference proteome</keyword>
<evidence type="ECO:0000313" key="5">
    <source>
        <dbReference type="Proteomes" id="UP000002063"/>
    </source>
</evidence>
<dbReference type="CDD" id="cd02761">
    <property type="entry name" value="MopB_FmdB-FwdB"/>
    <property type="match status" value="1"/>
</dbReference>
<dbReference type="Proteomes" id="UP000002063">
    <property type="component" value="Chromosome"/>
</dbReference>
<dbReference type="STRING" id="579137.Metvu_0713"/>
<dbReference type="PANTHER" id="PTHR43105">
    <property type="entry name" value="RESPIRATORY NITRATE REDUCTASE"/>
    <property type="match status" value="1"/>
</dbReference>
<dbReference type="PANTHER" id="PTHR43105:SF14">
    <property type="entry name" value="FORMATE DEHYDROGENASE H"/>
    <property type="match status" value="1"/>
</dbReference>
<reference evidence="4" key="1">
    <citation type="submission" date="2009-10" db="EMBL/GenBank/DDBJ databases">
        <title>Complete sequence of chromosome of Methanocaldococcus vulcanius M7.</title>
        <authorList>
            <consortium name="US DOE Joint Genome Institute"/>
            <person name="Lucas S."/>
            <person name="Copeland A."/>
            <person name="Lapidus A."/>
            <person name="Glavina del Rio T."/>
            <person name="Dalin E."/>
            <person name="Tice H."/>
            <person name="Bruce D."/>
            <person name="Goodwin L."/>
            <person name="Pitluck S."/>
            <person name="Lcollab F.I."/>
            <person name="Brettin T."/>
            <person name="Detter J.C."/>
            <person name="Han C."/>
            <person name="Tapia R."/>
            <person name="Kuske C.R."/>
            <person name="Schmutz J."/>
            <person name="Larimer F."/>
            <person name="Land M."/>
            <person name="Hauser L."/>
            <person name="Kyrpides N."/>
            <person name="Ovchinikova G."/>
            <person name="Sieprawska-Lupa M."/>
            <person name="Whitman W.B."/>
            <person name="Woyke T."/>
        </authorList>
    </citation>
    <scope>NUCLEOTIDE SEQUENCE [LARGE SCALE GENOMIC DNA]</scope>
    <source>
        <strain evidence="4">M7</strain>
    </source>
</reference>
<dbReference type="EC" id="1.2.7.12" evidence="2"/>
<sequence>MKMKGETMKEIKNVVCPFCGTLCDDIVIILDDDGHIVGTRHACRIGNAKFMHFEGAVRYTEPLMRENKKDDFKKVDYDTAIEETARLLAESTLPLIYGFSATECHAHACGIELAELIGGIVSNTAEVCHGPSVWALQDVGYPICTLGEVKNRADVVIFWGSNPMHAHPRHMSRYSIFARGFFRERGREDRTLIVVDPRETDTAKLADIHLQVEPHKDYELVSAMRAVLKGFELQVDKVAGVPADLIYEAVEVCKNAQFGELFFGMGMTQSGCKHRNIDNAIQLVIDLNAYTKFGLMPMRGHYNVNGFNQVCTWITGFPLCVDFSRGYPRFNPGDTSITDILMRGEADVMLNIASDPGAHFPQKAVDYMAKIPLICIEPHNSATAEISNIILPPAIAGVETDGTAYRMDGVPVHLKKIMDPPDGVLPDREILERIIKKIREM</sequence>
<dbReference type="GO" id="GO:0019386">
    <property type="term" value="P:methanogenesis, from carbon dioxide"/>
    <property type="evidence" value="ECO:0007669"/>
    <property type="project" value="UniProtKB-UniRule"/>
</dbReference>
<dbReference type="SUPFAM" id="SSF53706">
    <property type="entry name" value="Formate dehydrogenase/DMSO reductase, domains 1-3"/>
    <property type="match status" value="1"/>
</dbReference>
<dbReference type="KEGG" id="mvu:Metvu_0713"/>
<dbReference type="InterPro" id="IPR050123">
    <property type="entry name" value="Prok_molybdopt-oxidoreductase"/>
</dbReference>
<feature type="domain" description="Molybdopterin oxidoreductase" evidence="3">
    <location>
        <begin position="58"/>
        <end position="436"/>
    </location>
</feature>
<dbReference type="InterPro" id="IPR016457">
    <property type="entry name" value="Formylmethanofuran_DH_bsu"/>
</dbReference>
<comment type="similarity">
    <text evidence="2">Belongs to the FwdB family.</text>
</comment>
<evidence type="ECO:0000313" key="4">
    <source>
        <dbReference type="EMBL" id="ACX72571.1"/>
    </source>
</evidence>
<dbReference type="GO" id="GO:0016020">
    <property type="term" value="C:membrane"/>
    <property type="evidence" value="ECO:0007669"/>
    <property type="project" value="TreeGrafter"/>
</dbReference>
<proteinExistence type="inferred from homology"/>
<comment type="function">
    <text evidence="2">Catalyzes the reversible oxidation of CO(2) and methanofuran (MFR) to N-formylmethanofuran (CHO-MFR). This enzyme is oxygen-labile.</text>
</comment>
<dbReference type="eggNOG" id="arCOG01499">
    <property type="taxonomic scope" value="Archaea"/>
</dbReference>
<gene>
    <name evidence="4" type="ordered locus">Metvu_0713</name>
</gene>
<keyword evidence="2" id="KW-0712">Selenocysteine</keyword>
<comment type="pathway">
    <text evidence="2">One-carbon metabolism; methanogenesis from CO(2); 5,10-methenyl-5,6,7,8-tetrahydromethanopterin from CO(2): step 1/3.</text>
</comment>